<evidence type="ECO:0000256" key="5">
    <source>
        <dbReference type="PROSITE-ProRule" id="PRU01016"/>
    </source>
</evidence>
<comment type="catalytic activity">
    <reaction evidence="7">
        <text>a 2'-deoxycytidine in DNA + S-adenosyl-L-methionine = a 5-methyl-2'-deoxycytidine in DNA + S-adenosyl-L-homocysteine + H(+)</text>
        <dbReference type="Rhea" id="RHEA:13681"/>
        <dbReference type="Rhea" id="RHEA-COMP:11369"/>
        <dbReference type="Rhea" id="RHEA-COMP:11370"/>
        <dbReference type="ChEBI" id="CHEBI:15378"/>
        <dbReference type="ChEBI" id="CHEBI:57856"/>
        <dbReference type="ChEBI" id="CHEBI:59789"/>
        <dbReference type="ChEBI" id="CHEBI:85452"/>
        <dbReference type="ChEBI" id="CHEBI:85454"/>
        <dbReference type="EC" id="2.1.1.37"/>
    </reaction>
</comment>
<comment type="caution">
    <text evidence="8">The sequence shown here is derived from an EMBL/GenBank/DDBJ whole genome shotgun (WGS) entry which is preliminary data.</text>
</comment>
<dbReference type="PANTHER" id="PTHR46098:SF1">
    <property type="entry name" value="TRNA (CYTOSINE(38)-C(5))-METHYLTRANSFERASE"/>
    <property type="match status" value="1"/>
</dbReference>
<dbReference type="PANTHER" id="PTHR46098">
    <property type="entry name" value="TRNA (CYTOSINE(38)-C(5))-METHYLTRANSFERASE"/>
    <property type="match status" value="1"/>
</dbReference>
<dbReference type="InterPro" id="IPR029063">
    <property type="entry name" value="SAM-dependent_MTases_sf"/>
</dbReference>
<dbReference type="PROSITE" id="PS00095">
    <property type="entry name" value="C5_MTASE_2"/>
    <property type="match status" value="1"/>
</dbReference>
<dbReference type="Proteomes" id="UP001177160">
    <property type="component" value="Unassembled WGS sequence"/>
</dbReference>
<gene>
    <name evidence="8" type="primary">dcm</name>
    <name evidence="8" type="ORF">N7548_03230</name>
</gene>
<evidence type="ECO:0000256" key="4">
    <source>
        <dbReference type="ARBA" id="ARBA00022747"/>
    </source>
</evidence>
<evidence type="ECO:0000256" key="3">
    <source>
        <dbReference type="ARBA" id="ARBA00022691"/>
    </source>
</evidence>
<dbReference type="InterPro" id="IPR050750">
    <property type="entry name" value="C5-MTase"/>
</dbReference>
<dbReference type="Pfam" id="PF00145">
    <property type="entry name" value="DNA_methylase"/>
    <property type="match status" value="1"/>
</dbReference>
<evidence type="ECO:0000256" key="6">
    <source>
        <dbReference type="RuleBase" id="RU000416"/>
    </source>
</evidence>
<evidence type="ECO:0000256" key="1">
    <source>
        <dbReference type="ARBA" id="ARBA00022603"/>
    </source>
</evidence>
<keyword evidence="1 5" id="KW-0489">Methyltransferase</keyword>
<keyword evidence="3 5" id="KW-0949">S-adenosyl-L-methionine</keyword>
<organism evidence="8 9">
    <name type="scientific">Paracholeplasma manati</name>
    <dbReference type="NCBI Taxonomy" id="591373"/>
    <lineage>
        <taxon>Bacteria</taxon>
        <taxon>Bacillati</taxon>
        <taxon>Mycoplasmatota</taxon>
        <taxon>Mollicutes</taxon>
        <taxon>Acholeplasmatales</taxon>
        <taxon>Acholeplasmataceae</taxon>
        <taxon>Paracholeplasma</taxon>
    </lineage>
</organism>
<dbReference type="PROSITE" id="PS00094">
    <property type="entry name" value="C5_MTASE_1"/>
    <property type="match status" value="1"/>
</dbReference>
<comment type="similarity">
    <text evidence="5 6">Belongs to the class I-like SAM-binding methyltransferase superfamily. C5-methyltransferase family.</text>
</comment>
<dbReference type="RefSeq" id="WP_263607987.1">
    <property type="nucleotide sequence ID" value="NZ_JAOVQM010000002.1"/>
</dbReference>
<dbReference type="NCBIfam" id="TIGR00675">
    <property type="entry name" value="dcm"/>
    <property type="match status" value="1"/>
</dbReference>
<feature type="active site" evidence="5">
    <location>
        <position position="118"/>
    </location>
</feature>
<dbReference type="GO" id="GO:0032259">
    <property type="term" value="P:methylation"/>
    <property type="evidence" value="ECO:0007669"/>
    <property type="project" value="UniProtKB-KW"/>
</dbReference>
<dbReference type="EMBL" id="JAOVQM010000002">
    <property type="protein sequence ID" value="MCV2231834.1"/>
    <property type="molecule type" value="Genomic_DNA"/>
</dbReference>
<keyword evidence="2 5" id="KW-0808">Transferase</keyword>
<dbReference type="PROSITE" id="PS51679">
    <property type="entry name" value="SAM_MT_C5"/>
    <property type="match status" value="1"/>
</dbReference>
<reference evidence="8" key="1">
    <citation type="submission" date="2022-09" db="EMBL/GenBank/DDBJ databases">
        <title>Novel Mycoplasma species identified in domestic and wild animals.</title>
        <authorList>
            <person name="Volokhov D.V."/>
            <person name="Furtak V.A."/>
            <person name="Zagorodnyaya T.A."/>
        </authorList>
    </citation>
    <scope>NUCLEOTIDE SEQUENCE</scope>
    <source>
        <strain evidence="8">Oakley</strain>
    </source>
</reference>
<dbReference type="SUPFAM" id="SSF53335">
    <property type="entry name" value="S-adenosyl-L-methionine-dependent methyltransferases"/>
    <property type="match status" value="1"/>
</dbReference>
<evidence type="ECO:0000256" key="2">
    <source>
        <dbReference type="ARBA" id="ARBA00022679"/>
    </source>
</evidence>
<proteinExistence type="inferred from homology"/>
<dbReference type="GO" id="GO:0003886">
    <property type="term" value="F:DNA (cytosine-5-)-methyltransferase activity"/>
    <property type="evidence" value="ECO:0007669"/>
    <property type="project" value="UniProtKB-EC"/>
</dbReference>
<dbReference type="InterPro" id="IPR018117">
    <property type="entry name" value="C5_DNA_meth_AS"/>
</dbReference>
<sequence>MKKIKVATVFSGIGAFEFALKRLKIPNEIIFACDNGGRIIDYDYDKEIQIVKSLKNPLEKKKYVDELYKSNTRRHNFVKDSFLANYSMDENKFYEDIRLLDGNDFTDQVDILVGGSPCQSFSSVGYKKGLEDARGTLFFDFIRLINEIKPRIFIYENVRGIKNHDHGNTWEIMSGLFKDTGYKITSKLLNAKDFGVPQNRARMFVIGIKDQNDFSLDNINIDLKYKMQDFLIDHCSFGNFTYDKSGELVIHNNPGEIGSRYYLSEKIKKYVLKSGTKSFYQKPVINKEIARTILSTMGNCHRAGIDNYVDHDGQIRMLSEREALRLMGFTDDFRVVVSVAQMYKQAGNSIVVDVLIGIVRELFNQNIL</sequence>
<dbReference type="PRINTS" id="PR00105">
    <property type="entry name" value="C5METTRFRASE"/>
</dbReference>
<dbReference type="Gene3D" id="3.40.50.150">
    <property type="entry name" value="Vaccinia Virus protein VP39"/>
    <property type="match status" value="1"/>
</dbReference>
<dbReference type="EC" id="2.1.1.37" evidence="7"/>
<evidence type="ECO:0000313" key="8">
    <source>
        <dbReference type="EMBL" id="MCV2231834.1"/>
    </source>
</evidence>
<keyword evidence="4" id="KW-0680">Restriction system</keyword>
<keyword evidence="9" id="KW-1185">Reference proteome</keyword>
<evidence type="ECO:0000256" key="7">
    <source>
        <dbReference type="RuleBase" id="RU000417"/>
    </source>
</evidence>
<evidence type="ECO:0000313" key="9">
    <source>
        <dbReference type="Proteomes" id="UP001177160"/>
    </source>
</evidence>
<name>A0ABT2Y516_9MOLU</name>
<dbReference type="Gene3D" id="3.90.120.10">
    <property type="entry name" value="DNA Methylase, subunit A, domain 2"/>
    <property type="match status" value="1"/>
</dbReference>
<protein>
    <recommendedName>
        <fullName evidence="7">Cytosine-specific methyltransferase</fullName>
        <ecNumber evidence="7">2.1.1.37</ecNumber>
    </recommendedName>
</protein>
<dbReference type="InterPro" id="IPR001525">
    <property type="entry name" value="C5_MeTfrase"/>
</dbReference>
<accession>A0ABT2Y516</accession>
<dbReference type="InterPro" id="IPR031303">
    <property type="entry name" value="C5_meth_CS"/>
</dbReference>